<dbReference type="GO" id="GO:0016853">
    <property type="term" value="F:isomerase activity"/>
    <property type="evidence" value="ECO:0007669"/>
    <property type="project" value="UniProtKB-KW"/>
</dbReference>
<evidence type="ECO:0000313" key="1">
    <source>
        <dbReference type="EMBL" id="MDQ0197797.1"/>
    </source>
</evidence>
<dbReference type="EMBL" id="JAUSTW010000001">
    <property type="protein sequence ID" value="MDQ0197797.1"/>
    <property type="molecule type" value="Genomic_DNA"/>
</dbReference>
<dbReference type="InterPro" id="IPR036237">
    <property type="entry name" value="Xyl_isomerase-like_sf"/>
</dbReference>
<organism evidence="1 2">
    <name type="scientific">Neobacillus ginsengisoli</name>
    <dbReference type="NCBI Taxonomy" id="904295"/>
    <lineage>
        <taxon>Bacteria</taxon>
        <taxon>Bacillati</taxon>
        <taxon>Bacillota</taxon>
        <taxon>Bacilli</taxon>
        <taxon>Bacillales</taxon>
        <taxon>Bacillaceae</taxon>
        <taxon>Neobacillus</taxon>
    </lineage>
</organism>
<proteinExistence type="predicted"/>
<accession>A0ABT9XQG0</accession>
<sequence>MTNVIVPLNAFERWQVLKNGQAAFIKLIAQSGAYGIEIRRELLPEKNLQLDLIKSKIQKYGLFTVYSAPIELWREDHSLNIEDLTKVFREGDQLGAKWVKVSLGYFKKVHSDVFVLKNFLSDYPEIQLLVENDQTSYGGDVVRLKEFFESVTLYGISVKMTFDVGNWYYSYQDLEFALSELGPYVIYLHLKQVENQKGEPVTVPLQNEGNTSWKKAFFQLPSNIMKAVEFPIEPIEKTEEYIRFIKELAKESEAAQCKSLM</sequence>
<name>A0ABT9XQG0_9BACI</name>
<dbReference type="Proteomes" id="UP001224122">
    <property type="component" value="Unassembled WGS sequence"/>
</dbReference>
<gene>
    <name evidence="1" type="ORF">J2S10_000902</name>
</gene>
<dbReference type="Gene3D" id="3.20.20.150">
    <property type="entry name" value="Divalent-metal-dependent TIM barrel enzymes"/>
    <property type="match status" value="1"/>
</dbReference>
<dbReference type="RefSeq" id="WP_307404833.1">
    <property type="nucleotide sequence ID" value="NZ_JAUSTW010000001.1"/>
</dbReference>
<dbReference type="SUPFAM" id="SSF51658">
    <property type="entry name" value="Xylose isomerase-like"/>
    <property type="match status" value="1"/>
</dbReference>
<keyword evidence="1" id="KW-0413">Isomerase</keyword>
<comment type="caution">
    <text evidence="1">The sequence shown here is derived from an EMBL/GenBank/DDBJ whole genome shotgun (WGS) entry which is preliminary data.</text>
</comment>
<reference evidence="1 2" key="1">
    <citation type="submission" date="2023-07" db="EMBL/GenBank/DDBJ databases">
        <title>Genomic Encyclopedia of Type Strains, Phase IV (KMG-IV): sequencing the most valuable type-strain genomes for metagenomic binning, comparative biology and taxonomic classification.</title>
        <authorList>
            <person name="Goeker M."/>
        </authorList>
    </citation>
    <scope>NUCLEOTIDE SEQUENCE [LARGE SCALE GENOMIC DNA]</scope>
    <source>
        <strain evidence="1 2">DSM 27594</strain>
    </source>
</reference>
<evidence type="ECO:0000313" key="2">
    <source>
        <dbReference type="Proteomes" id="UP001224122"/>
    </source>
</evidence>
<keyword evidence="2" id="KW-1185">Reference proteome</keyword>
<protein>
    <submittedName>
        <fullName evidence="1">Sugar phosphate isomerase/epimerase</fullName>
    </submittedName>
</protein>